<gene>
    <name evidence="5" type="ORF">BECKDK2373B_GA0170837_100516</name>
</gene>
<sequence>MTPTPDLYRLRDLTLHKGAFGAAFRLRVDTMHVRPGERVALVGPSGCGKSTLLDVLSLITAPLQADAFEFRTPHGETIDIISVSARHDAQNHFARLRRRYIGYVLQTGGLIPFLTVRGNLRAPRRLAGLENIDAGEALARRLGLGDHLDKYPAELSVGERQRAAIARALAHEPAIVIADEPTAALDPENSDRVMAALTELAENQSVTLLVASHDWDRVEKFGFRVMEHRFDRRAPTGETWAEFTD</sequence>
<dbReference type="GO" id="GO:0022857">
    <property type="term" value="F:transmembrane transporter activity"/>
    <property type="evidence" value="ECO:0007669"/>
    <property type="project" value="TreeGrafter"/>
</dbReference>
<evidence type="ECO:0000259" key="4">
    <source>
        <dbReference type="PROSITE" id="PS50893"/>
    </source>
</evidence>
<dbReference type="InterPro" id="IPR003593">
    <property type="entry name" value="AAA+_ATPase"/>
</dbReference>
<dbReference type="GO" id="GO:0005886">
    <property type="term" value="C:plasma membrane"/>
    <property type="evidence" value="ECO:0007669"/>
    <property type="project" value="TreeGrafter"/>
</dbReference>
<dbReference type="InterPro" id="IPR015854">
    <property type="entry name" value="ABC_transpr_LolD-like"/>
</dbReference>
<evidence type="ECO:0000256" key="1">
    <source>
        <dbReference type="ARBA" id="ARBA00005417"/>
    </source>
</evidence>
<dbReference type="AlphaFoldDB" id="A0A450RVZ3"/>
<dbReference type="InterPro" id="IPR003439">
    <property type="entry name" value="ABC_transporter-like_ATP-bd"/>
</dbReference>
<evidence type="ECO:0000256" key="3">
    <source>
        <dbReference type="ARBA" id="ARBA00022840"/>
    </source>
</evidence>
<dbReference type="PROSITE" id="PS50893">
    <property type="entry name" value="ABC_TRANSPORTER_2"/>
    <property type="match status" value="1"/>
</dbReference>
<dbReference type="PANTHER" id="PTHR24220">
    <property type="entry name" value="IMPORT ATP-BINDING PROTEIN"/>
    <property type="match status" value="1"/>
</dbReference>
<dbReference type="EMBL" id="CAADEX010000005">
    <property type="protein sequence ID" value="VFJ43290.1"/>
    <property type="molecule type" value="Genomic_DNA"/>
</dbReference>
<evidence type="ECO:0000313" key="5">
    <source>
        <dbReference type="EMBL" id="VFJ43290.1"/>
    </source>
</evidence>
<dbReference type="GO" id="GO:0005524">
    <property type="term" value="F:ATP binding"/>
    <property type="evidence" value="ECO:0007669"/>
    <property type="project" value="UniProtKB-KW"/>
</dbReference>
<dbReference type="InterPro" id="IPR027417">
    <property type="entry name" value="P-loop_NTPase"/>
</dbReference>
<dbReference type="PANTHER" id="PTHR24220:SF689">
    <property type="entry name" value="LIPOPROTEIN-RELEASING SYSTEM ATP-BINDING PROTEIN LOLD"/>
    <property type="match status" value="1"/>
</dbReference>
<organism evidence="5">
    <name type="scientific">Candidatus Kentrum sp. DK</name>
    <dbReference type="NCBI Taxonomy" id="2126562"/>
    <lineage>
        <taxon>Bacteria</taxon>
        <taxon>Pseudomonadati</taxon>
        <taxon>Pseudomonadota</taxon>
        <taxon>Gammaproteobacteria</taxon>
        <taxon>Candidatus Kentrum</taxon>
    </lineage>
</organism>
<name>A0A450RVZ3_9GAMM</name>
<evidence type="ECO:0000256" key="2">
    <source>
        <dbReference type="ARBA" id="ARBA00022741"/>
    </source>
</evidence>
<reference evidence="5" key="1">
    <citation type="submission" date="2019-02" db="EMBL/GenBank/DDBJ databases">
        <authorList>
            <person name="Gruber-Vodicka R. H."/>
            <person name="Seah K. B. B."/>
        </authorList>
    </citation>
    <scope>NUCLEOTIDE SEQUENCE</scope>
    <source>
        <strain evidence="5">BECK_DK47</strain>
    </source>
</reference>
<dbReference type="Pfam" id="PF00005">
    <property type="entry name" value="ABC_tran"/>
    <property type="match status" value="1"/>
</dbReference>
<accession>A0A450RVZ3</accession>
<dbReference type="Gene3D" id="3.40.50.300">
    <property type="entry name" value="P-loop containing nucleotide triphosphate hydrolases"/>
    <property type="match status" value="1"/>
</dbReference>
<keyword evidence="3 5" id="KW-0067">ATP-binding</keyword>
<dbReference type="GO" id="GO:0044874">
    <property type="term" value="P:lipoprotein localization to outer membrane"/>
    <property type="evidence" value="ECO:0007669"/>
    <property type="project" value="TreeGrafter"/>
</dbReference>
<proteinExistence type="inferred from homology"/>
<dbReference type="GO" id="GO:0089705">
    <property type="term" value="P:protein localization to outer membrane"/>
    <property type="evidence" value="ECO:0007669"/>
    <property type="project" value="TreeGrafter"/>
</dbReference>
<comment type="similarity">
    <text evidence="1">Belongs to the ABC transporter superfamily.</text>
</comment>
<keyword evidence="2" id="KW-0547">Nucleotide-binding</keyword>
<dbReference type="SMART" id="SM00382">
    <property type="entry name" value="AAA"/>
    <property type="match status" value="1"/>
</dbReference>
<dbReference type="GO" id="GO:0016887">
    <property type="term" value="F:ATP hydrolysis activity"/>
    <property type="evidence" value="ECO:0007669"/>
    <property type="project" value="InterPro"/>
</dbReference>
<dbReference type="PROSITE" id="PS00211">
    <property type="entry name" value="ABC_TRANSPORTER_1"/>
    <property type="match status" value="1"/>
</dbReference>
<feature type="domain" description="ABC transporter" evidence="4">
    <location>
        <begin position="8"/>
        <end position="243"/>
    </location>
</feature>
<dbReference type="SUPFAM" id="SSF52540">
    <property type="entry name" value="P-loop containing nucleoside triphosphate hydrolases"/>
    <property type="match status" value="1"/>
</dbReference>
<protein>
    <submittedName>
        <fullName evidence="5">Putative ABC transport system ATP-binding protein</fullName>
    </submittedName>
</protein>
<dbReference type="InterPro" id="IPR017871">
    <property type="entry name" value="ABC_transporter-like_CS"/>
</dbReference>